<sequence>MLSLSVHRALRRLAKGSKFWRAILKEANRPRRVVNVYKLNRYTKEGDVVFVPGKLLGLGNIDHPVTVSAFSLSKSAYEKVVRAGGSVLSMEDFMRLYPTGRGVKIIG</sequence>
<dbReference type="EMBL" id="NDWU01000011">
    <property type="protein sequence ID" value="PUA31982.1"/>
    <property type="molecule type" value="Genomic_DNA"/>
</dbReference>
<accession>A0A2R7Y565</accession>
<dbReference type="InterPro" id="IPR021131">
    <property type="entry name" value="Ribosomal_uL15/eL18"/>
</dbReference>
<dbReference type="Proteomes" id="UP000244066">
    <property type="component" value="Unassembled WGS sequence"/>
</dbReference>
<dbReference type="GO" id="GO:0003735">
    <property type="term" value="F:structural constituent of ribosome"/>
    <property type="evidence" value="ECO:0007669"/>
    <property type="project" value="InterPro"/>
</dbReference>
<reference evidence="5 6" key="1">
    <citation type="submission" date="2017-04" db="EMBL/GenBank/DDBJ databases">
        <title>Draft Aigarchaeota genome from a New Zealand hot spring.</title>
        <authorList>
            <person name="Reysenbach A.-L."/>
            <person name="Donaho J.A."/>
            <person name="Gerhart J."/>
            <person name="Kelley J.F."/>
            <person name="Kouba K."/>
            <person name="Podar M."/>
            <person name="Stott M."/>
        </authorList>
    </citation>
    <scope>NUCLEOTIDE SEQUENCE [LARGE SCALE GENOMIC DNA]</scope>
    <source>
        <strain evidence="5">NZ13_MG1</strain>
    </source>
</reference>
<dbReference type="GO" id="GO:0006412">
    <property type="term" value="P:translation"/>
    <property type="evidence" value="ECO:0007669"/>
    <property type="project" value="InterPro"/>
</dbReference>
<dbReference type="Pfam" id="PF00828">
    <property type="entry name" value="Ribosomal_L27A"/>
    <property type="match status" value="1"/>
</dbReference>
<comment type="caution">
    <text evidence="5">The sequence shown here is derived from an EMBL/GenBank/DDBJ whole genome shotgun (WGS) entry which is preliminary data.</text>
</comment>
<gene>
    <name evidence="5" type="ORF">B9J98_04895</name>
</gene>
<organism evidence="5 6">
    <name type="scientific">Candidatus Terraquivivens tikiterensis</name>
    <dbReference type="NCBI Taxonomy" id="1980982"/>
    <lineage>
        <taxon>Archaea</taxon>
        <taxon>Nitrososphaerota</taxon>
        <taxon>Candidatus Wolframiiraptoraceae</taxon>
        <taxon>Candidatus Terraquivivens</taxon>
    </lineage>
</organism>
<name>A0A2R7Y565_9ARCH</name>
<evidence type="ECO:0000256" key="2">
    <source>
        <dbReference type="ARBA" id="ARBA00023274"/>
    </source>
</evidence>
<dbReference type="GO" id="GO:1990904">
    <property type="term" value="C:ribonucleoprotein complex"/>
    <property type="evidence" value="ECO:0007669"/>
    <property type="project" value="UniProtKB-KW"/>
</dbReference>
<dbReference type="InterPro" id="IPR036227">
    <property type="entry name" value="Ribosomal_uL15/eL18_sf"/>
</dbReference>
<keyword evidence="2 3" id="KW-0687">Ribonucleoprotein</keyword>
<dbReference type="GO" id="GO:0005840">
    <property type="term" value="C:ribosome"/>
    <property type="evidence" value="ECO:0007669"/>
    <property type="project" value="UniProtKB-KW"/>
</dbReference>
<evidence type="ECO:0000256" key="1">
    <source>
        <dbReference type="ARBA" id="ARBA00022980"/>
    </source>
</evidence>
<dbReference type="InterPro" id="IPR001196">
    <property type="entry name" value="Ribosomal_uL15_CS"/>
</dbReference>
<dbReference type="PROSITE" id="PS00475">
    <property type="entry name" value="RIBOSOMAL_L15"/>
    <property type="match status" value="1"/>
</dbReference>
<evidence type="ECO:0000313" key="5">
    <source>
        <dbReference type="EMBL" id="PUA31982.1"/>
    </source>
</evidence>
<dbReference type="Gene3D" id="3.100.10.10">
    <property type="match status" value="1"/>
</dbReference>
<keyword evidence="1 3" id="KW-0689">Ribosomal protein</keyword>
<dbReference type="SUPFAM" id="SSF52080">
    <property type="entry name" value="Ribosomal proteins L15p and L18e"/>
    <property type="match status" value="1"/>
</dbReference>
<evidence type="ECO:0000313" key="6">
    <source>
        <dbReference type="Proteomes" id="UP000244066"/>
    </source>
</evidence>
<dbReference type="NCBIfam" id="NF003079">
    <property type="entry name" value="PRK04005.1"/>
    <property type="match status" value="1"/>
</dbReference>
<evidence type="ECO:0000259" key="4">
    <source>
        <dbReference type="Pfam" id="PF00828"/>
    </source>
</evidence>
<proteinExistence type="inferred from homology"/>
<protein>
    <submittedName>
        <fullName evidence="5">50S ribosomal protein L18e</fullName>
    </submittedName>
</protein>
<evidence type="ECO:0000256" key="3">
    <source>
        <dbReference type="RuleBase" id="RU003888"/>
    </source>
</evidence>
<dbReference type="AlphaFoldDB" id="A0A2R7Y565"/>
<feature type="domain" description="Large ribosomal subunit protein uL15/eL18" evidence="4">
    <location>
        <begin position="20"/>
        <end position="87"/>
    </location>
</feature>
<comment type="similarity">
    <text evidence="3">Belongs to the universal ribosomal protein uL15 family.</text>
</comment>